<keyword evidence="2" id="KW-1185">Reference proteome</keyword>
<reference evidence="1" key="1">
    <citation type="submission" date="2022-04" db="EMBL/GenBank/DDBJ databases">
        <title>Genome of the entomopathogenic fungus Entomophthora muscae.</title>
        <authorList>
            <person name="Elya C."/>
            <person name="Lovett B.R."/>
            <person name="Lee E."/>
            <person name="Macias A.M."/>
            <person name="Hajek A.E."/>
            <person name="De Bivort B.L."/>
            <person name="Kasson M.T."/>
            <person name="De Fine Licht H.H."/>
            <person name="Stajich J.E."/>
        </authorList>
    </citation>
    <scope>NUCLEOTIDE SEQUENCE</scope>
    <source>
        <strain evidence="1">Berkeley</strain>
    </source>
</reference>
<name>A0ACC2U1K1_9FUNG</name>
<sequence length="116" mass="13719">MRSLKIQLLCVTTAQHDCSTVELLKCRAWLLNSTFPTFLRLFSQLWNIHRQIGSLVLYLVYYFLPEKNQDTYICALTILKNKLHEVLPIIEEEPMETRGRKKKTPSQDEDTFIFKI</sequence>
<dbReference type="EMBL" id="QTSX02001529">
    <property type="protein sequence ID" value="KAJ9080718.1"/>
    <property type="molecule type" value="Genomic_DNA"/>
</dbReference>
<evidence type="ECO:0000313" key="1">
    <source>
        <dbReference type="EMBL" id="KAJ9080718.1"/>
    </source>
</evidence>
<evidence type="ECO:0000313" key="2">
    <source>
        <dbReference type="Proteomes" id="UP001165960"/>
    </source>
</evidence>
<proteinExistence type="predicted"/>
<protein>
    <submittedName>
        <fullName evidence="1">Uncharacterized protein</fullName>
    </submittedName>
</protein>
<gene>
    <name evidence="1" type="ORF">DSO57_1021999</name>
</gene>
<comment type="caution">
    <text evidence="1">The sequence shown here is derived from an EMBL/GenBank/DDBJ whole genome shotgun (WGS) entry which is preliminary data.</text>
</comment>
<dbReference type="Proteomes" id="UP001165960">
    <property type="component" value="Unassembled WGS sequence"/>
</dbReference>
<organism evidence="1 2">
    <name type="scientific">Entomophthora muscae</name>
    <dbReference type="NCBI Taxonomy" id="34485"/>
    <lineage>
        <taxon>Eukaryota</taxon>
        <taxon>Fungi</taxon>
        <taxon>Fungi incertae sedis</taxon>
        <taxon>Zoopagomycota</taxon>
        <taxon>Entomophthoromycotina</taxon>
        <taxon>Entomophthoromycetes</taxon>
        <taxon>Entomophthorales</taxon>
        <taxon>Entomophthoraceae</taxon>
        <taxon>Entomophthora</taxon>
    </lineage>
</organism>
<accession>A0ACC2U1K1</accession>